<sequence length="284" mass="32525">MDPSSHQPYAAARKLSLEECIALIEKPERENAETDSERNQLKEQLKQKDTEINSLKEALEREKEQREKLLKDKDKCNILTLINALTARSAAEDFDNLDEQPSTGFEFIVSVYPHLKAETQIDFLSHLLMFCTSYQEYESQLDILVNHPSLEVRLVTLTRWFDLLSSSIKKNGFDVAIKSGGFTEAKIHANLLTAFSLIIEHENEDLQPLISKLAESIRQVLRKGSQQIFTKDDEQTLRDFKDQINMHRRLNQPGSPRVVTLNALYVLIDNILGSLRPAQPNHPD</sequence>
<organism evidence="2 3">
    <name type="scientific">Blattamonas nauphoetae</name>
    <dbReference type="NCBI Taxonomy" id="2049346"/>
    <lineage>
        <taxon>Eukaryota</taxon>
        <taxon>Metamonada</taxon>
        <taxon>Preaxostyla</taxon>
        <taxon>Oxymonadida</taxon>
        <taxon>Blattamonas</taxon>
    </lineage>
</organism>
<reference evidence="2 3" key="1">
    <citation type="journal article" date="2022" name="bioRxiv">
        <title>Genomics of Preaxostyla Flagellates Illuminates Evolutionary Transitions and the Path Towards Mitochondrial Loss.</title>
        <authorList>
            <person name="Novak L.V.F."/>
            <person name="Treitli S.C."/>
            <person name="Pyrih J."/>
            <person name="Halakuc P."/>
            <person name="Pipaliya S.V."/>
            <person name="Vacek V."/>
            <person name="Brzon O."/>
            <person name="Soukal P."/>
            <person name="Eme L."/>
            <person name="Dacks J.B."/>
            <person name="Karnkowska A."/>
            <person name="Elias M."/>
            <person name="Hampl V."/>
        </authorList>
    </citation>
    <scope>NUCLEOTIDE SEQUENCE [LARGE SCALE GENOMIC DNA]</scope>
    <source>
        <strain evidence="2">NAU3</strain>
        <tissue evidence="2">Gut</tissue>
    </source>
</reference>
<feature type="region of interest" description="Disordered" evidence="1">
    <location>
        <begin position="26"/>
        <end position="47"/>
    </location>
</feature>
<dbReference type="EMBL" id="JARBJD010000038">
    <property type="protein sequence ID" value="KAK2958344.1"/>
    <property type="molecule type" value="Genomic_DNA"/>
</dbReference>
<name>A0ABQ9Y3T9_9EUKA</name>
<evidence type="ECO:0000256" key="1">
    <source>
        <dbReference type="SAM" id="MobiDB-lite"/>
    </source>
</evidence>
<keyword evidence="3" id="KW-1185">Reference proteome</keyword>
<gene>
    <name evidence="2" type="ORF">BLNAU_6614</name>
</gene>
<accession>A0ABQ9Y3T9</accession>
<evidence type="ECO:0000313" key="2">
    <source>
        <dbReference type="EMBL" id="KAK2958344.1"/>
    </source>
</evidence>
<comment type="caution">
    <text evidence="2">The sequence shown here is derived from an EMBL/GenBank/DDBJ whole genome shotgun (WGS) entry which is preliminary data.</text>
</comment>
<dbReference type="Proteomes" id="UP001281761">
    <property type="component" value="Unassembled WGS sequence"/>
</dbReference>
<protein>
    <submittedName>
        <fullName evidence="2">Uncharacterized protein</fullName>
    </submittedName>
</protein>
<proteinExistence type="predicted"/>
<evidence type="ECO:0000313" key="3">
    <source>
        <dbReference type="Proteomes" id="UP001281761"/>
    </source>
</evidence>